<reference evidence="7" key="2">
    <citation type="submission" date="2020-04" db="EMBL/GenBank/DDBJ databases">
        <authorList>
            <consortium name="NCBI Genome Project"/>
        </authorList>
    </citation>
    <scope>NUCLEOTIDE SEQUENCE</scope>
    <source>
        <strain evidence="7">CBS 781.70</strain>
    </source>
</reference>
<evidence type="ECO:0000313" key="7">
    <source>
        <dbReference type="RefSeq" id="XP_033537501.1"/>
    </source>
</evidence>
<dbReference type="Proteomes" id="UP000504638">
    <property type="component" value="Unplaced"/>
</dbReference>
<organism evidence="5">
    <name type="scientific">Eremomyces bilateralis CBS 781.70</name>
    <dbReference type="NCBI Taxonomy" id="1392243"/>
    <lineage>
        <taxon>Eukaryota</taxon>
        <taxon>Fungi</taxon>
        <taxon>Dikarya</taxon>
        <taxon>Ascomycota</taxon>
        <taxon>Pezizomycotina</taxon>
        <taxon>Dothideomycetes</taxon>
        <taxon>Dothideomycetes incertae sedis</taxon>
        <taxon>Eremomycetales</taxon>
        <taxon>Eremomycetaceae</taxon>
        <taxon>Eremomyces</taxon>
    </lineage>
</organism>
<dbReference type="CDD" id="cd00067">
    <property type="entry name" value="GAL4"/>
    <property type="match status" value="1"/>
</dbReference>
<sequence length="648" mass="72843">MSVGNVAATKAKETSSKMHRRSRTGCFTCRLRRKKCDEGKHSCKACRHLGLKCEYKRPMWWSNTEKRAHQKELIKDVIKRTKLNEKAEASATTQGLNDTTPPSLSHSVPTSDGFSDEMARTRGVSLESQFSLGCNYNSMTTQDLFSSSIMPPPQFVPSFPPPPPFGNFAPYEVDIKTERQTFVNDIPTRRDSTMSTFSTYQMPAQPGQELPTEGWIQHDYYESRRESFAEEPVNFDFFDFPHHTFSPTHQTMIQVEECDQHLLNHFIDNVLRLIFPILDANQHGSARSDVILPALESNKAYLHCCLSISALHLKATEGIQGEQIDADIMRHRHATILKLCEALSTNDDYAQILEATLGMIFFHCSVGRPDDGLLDISWQDHFRAATDLINKLELPHVVGSGSAQPPFNMVLASWIDILGATMLGRAPVFADTYREKNLSNAAMGLAELMGCDDRIMFLISEIACLDALKLDGMDEVMLCTHIKMLGDHISATEPGPDDLASPFSVTGAIRPRQLCKNMTAVFRAAARIYLCSLVPHFDRRDPNVMNLVDTLVDAMSFIPPGPEGFDRSLVWPLLIAGSVSLQHSSFRLMFTERSAQMGDASQFGSFGRMAELLKDVWTHNDDAEQQGERQSVHWRDVMIQRGWDFLLI</sequence>
<dbReference type="GO" id="GO:0000981">
    <property type="term" value="F:DNA-binding transcription factor activity, RNA polymerase II-specific"/>
    <property type="evidence" value="ECO:0007669"/>
    <property type="project" value="InterPro"/>
</dbReference>
<dbReference type="PANTHER" id="PTHR37534:SF12">
    <property type="entry name" value="ZN(2)-C6 FUNGAL-TYPE DOMAIN-CONTAINING PROTEIN"/>
    <property type="match status" value="1"/>
</dbReference>
<dbReference type="Pfam" id="PF11951">
    <property type="entry name" value="Fungal_trans_2"/>
    <property type="match status" value="1"/>
</dbReference>
<dbReference type="PROSITE" id="PS00463">
    <property type="entry name" value="ZN2_CY6_FUNGAL_1"/>
    <property type="match status" value="1"/>
</dbReference>
<dbReference type="InterPro" id="IPR021858">
    <property type="entry name" value="Fun_TF"/>
</dbReference>
<feature type="region of interest" description="Disordered" evidence="3">
    <location>
        <begin position="86"/>
        <end position="114"/>
    </location>
</feature>
<reference evidence="7" key="3">
    <citation type="submission" date="2025-04" db="UniProtKB">
        <authorList>
            <consortium name="RefSeq"/>
        </authorList>
    </citation>
    <scope>IDENTIFICATION</scope>
    <source>
        <strain evidence="7">CBS 781.70</strain>
    </source>
</reference>
<dbReference type="AlphaFoldDB" id="A0A6G1GD86"/>
<name>A0A6G1GD86_9PEZI</name>
<dbReference type="OrthoDB" id="5294180at2759"/>
<evidence type="ECO:0000259" key="4">
    <source>
        <dbReference type="PROSITE" id="PS50048"/>
    </source>
</evidence>
<dbReference type="GO" id="GO:0008270">
    <property type="term" value="F:zinc ion binding"/>
    <property type="evidence" value="ECO:0007669"/>
    <property type="project" value="InterPro"/>
</dbReference>
<dbReference type="EMBL" id="ML975151">
    <property type="protein sequence ID" value="KAF1815870.1"/>
    <property type="molecule type" value="Genomic_DNA"/>
</dbReference>
<evidence type="ECO:0000256" key="2">
    <source>
        <dbReference type="ARBA" id="ARBA00023242"/>
    </source>
</evidence>
<feature type="domain" description="Zn(2)-C6 fungal-type" evidence="4">
    <location>
        <begin position="25"/>
        <end position="55"/>
    </location>
</feature>
<dbReference type="GO" id="GO:0005634">
    <property type="term" value="C:nucleus"/>
    <property type="evidence" value="ECO:0007669"/>
    <property type="project" value="UniProtKB-SubCell"/>
</dbReference>
<dbReference type="PANTHER" id="PTHR37534">
    <property type="entry name" value="TRANSCRIPTIONAL ACTIVATOR PROTEIN UGA3"/>
    <property type="match status" value="1"/>
</dbReference>
<dbReference type="Pfam" id="PF00172">
    <property type="entry name" value="Zn_clus"/>
    <property type="match status" value="1"/>
</dbReference>
<dbReference type="SUPFAM" id="SSF57701">
    <property type="entry name" value="Zn2/Cys6 DNA-binding domain"/>
    <property type="match status" value="1"/>
</dbReference>
<accession>A0A6G1GD86</accession>
<evidence type="ECO:0000313" key="5">
    <source>
        <dbReference type="EMBL" id="KAF1815870.1"/>
    </source>
</evidence>
<dbReference type="PROSITE" id="PS50048">
    <property type="entry name" value="ZN2_CY6_FUNGAL_2"/>
    <property type="match status" value="1"/>
</dbReference>
<dbReference type="Gene3D" id="4.10.240.10">
    <property type="entry name" value="Zn(2)-C6 fungal-type DNA-binding domain"/>
    <property type="match status" value="1"/>
</dbReference>
<dbReference type="InterPro" id="IPR036864">
    <property type="entry name" value="Zn2-C6_fun-type_DNA-bd_sf"/>
</dbReference>
<comment type="subcellular location">
    <subcellularLocation>
        <location evidence="1">Nucleus</location>
    </subcellularLocation>
</comment>
<keyword evidence="2" id="KW-0539">Nucleus</keyword>
<keyword evidence="6" id="KW-1185">Reference proteome</keyword>
<evidence type="ECO:0000256" key="3">
    <source>
        <dbReference type="SAM" id="MobiDB-lite"/>
    </source>
</evidence>
<gene>
    <name evidence="5 7" type="ORF">P152DRAFT_390354</name>
</gene>
<evidence type="ECO:0000313" key="6">
    <source>
        <dbReference type="Proteomes" id="UP000504638"/>
    </source>
</evidence>
<dbReference type="RefSeq" id="XP_033537501.1">
    <property type="nucleotide sequence ID" value="XM_033676039.1"/>
</dbReference>
<reference evidence="5 7" key="1">
    <citation type="submission" date="2020-01" db="EMBL/GenBank/DDBJ databases">
        <authorList>
            <consortium name="DOE Joint Genome Institute"/>
            <person name="Haridas S."/>
            <person name="Albert R."/>
            <person name="Binder M."/>
            <person name="Bloem J."/>
            <person name="Labutti K."/>
            <person name="Salamov A."/>
            <person name="Andreopoulos B."/>
            <person name="Baker S.E."/>
            <person name="Barry K."/>
            <person name="Bills G."/>
            <person name="Bluhm B.H."/>
            <person name="Cannon C."/>
            <person name="Castanera R."/>
            <person name="Culley D.E."/>
            <person name="Daum C."/>
            <person name="Ezra D."/>
            <person name="Gonzalez J.B."/>
            <person name="Henrissat B."/>
            <person name="Kuo A."/>
            <person name="Liang C."/>
            <person name="Lipzen A."/>
            <person name="Lutzoni F."/>
            <person name="Magnuson J."/>
            <person name="Mondo S."/>
            <person name="Nolan M."/>
            <person name="Ohm R."/>
            <person name="Pangilinan J."/>
            <person name="Park H.-J."/>
            <person name="Ramirez L."/>
            <person name="Alfaro M."/>
            <person name="Sun H."/>
            <person name="Tritt A."/>
            <person name="Yoshinaga Y."/>
            <person name="Zwiers L.-H."/>
            <person name="Turgeon B.G."/>
            <person name="Goodwin S.B."/>
            <person name="Spatafora J.W."/>
            <person name="Crous P.W."/>
            <person name="Grigoriev I.V."/>
        </authorList>
    </citation>
    <scope>NUCLEOTIDE SEQUENCE</scope>
    <source>
        <strain evidence="5 7">CBS 781.70</strain>
    </source>
</reference>
<feature type="compositionally biased region" description="Polar residues" evidence="3">
    <location>
        <begin position="90"/>
        <end position="113"/>
    </location>
</feature>
<proteinExistence type="predicted"/>
<protein>
    <recommendedName>
        <fullName evidence="4">Zn(2)-C6 fungal-type domain-containing protein</fullName>
    </recommendedName>
</protein>
<dbReference type="GeneID" id="54416609"/>
<evidence type="ECO:0000256" key="1">
    <source>
        <dbReference type="ARBA" id="ARBA00004123"/>
    </source>
</evidence>
<dbReference type="InterPro" id="IPR001138">
    <property type="entry name" value="Zn2Cys6_DnaBD"/>
</dbReference>
<dbReference type="SMART" id="SM00066">
    <property type="entry name" value="GAL4"/>
    <property type="match status" value="1"/>
</dbReference>